<feature type="transmembrane region" description="Helical" evidence="1">
    <location>
        <begin position="58"/>
        <end position="78"/>
    </location>
</feature>
<dbReference type="RefSeq" id="WP_185043028.1">
    <property type="nucleotide sequence ID" value="NZ_BAABFG010000005.1"/>
</dbReference>
<accession>A0A7W7H2N0</accession>
<keyword evidence="3" id="KW-1185">Reference proteome</keyword>
<dbReference type="EMBL" id="JACHNB010000001">
    <property type="protein sequence ID" value="MBB4742694.1"/>
    <property type="molecule type" value="Genomic_DNA"/>
</dbReference>
<feature type="transmembrane region" description="Helical" evidence="1">
    <location>
        <begin position="27"/>
        <end position="46"/>
    </location>
</feature>
<dbReference type="InterPro" id="IPR010994">
    <property type="entry name" value="RuvA_2-like"/>
</dbReference>
<evidence type="ECO:0000313" key="3">
    <source>
        <dbReference type="Proteomes" id="UP000546162"/>
    </source>
</evidence>
<evidence type="ECO:0000313" key="2">
    <source>
        <dbReference type="EMBL" id="MBB4742694.1"/>
    </source>
</evidence>
<feature type="transmembrane region" description="Helical" evidence="1">
    <location>
        <begin position="84"/>
        <end position="105"/>
    </location>
</feature>
<name>A0A7W7H2N0_9ACTN</name>
<gene>
    <name evidence="2" type="ORF">BJY16_006153</name>
</gene>
<dbReference type="Proteomes" id="UP000546162">
    <property type="component" value="Unassembled WGS sequence"/>
</dbReference>
<comment type="caution">
    <text evidence="2">The sequence shown here is derived from an EMBL/GenBank/DDBJ whole genome shotgun (WGS) entry which is preliminary data.</text>
</comment>
<dbReference type="AlphaFoldDB" id="A0A7W7H2N0"/>
<evidence type="ECO:0000256" key="1">
    <source>
        <dbReference type="SAM" id="Phobius"/>
    </source>
</evidence>
<organism evidence="2 3">
    <name type="scientific">Actinoplanes octamycinicus</name>
    <dbReference type="NCBI Taxonomy" id="135948"/>
    <lineage>
        <taxon>Bacteria</taxon>
        <taxon>Bacillati</taxon>
        <taxon>Actinomycetota</taxon>
        <taxon>Actinomycetes</taxon>
        <taxon>Micromonosporales</taxon>
        <taxon>Micromonosporaceae</taxon>
        <taxon>Actinoplanes</taxon>
    </lineage>
</organism>
<keyword evidence="1" id="KW-0472">Membrane</keyword>
<reference evidence="2 3" key="1">
    <citation type="submission" date="2020-08" db="EMBL/GenBank/DDBJ databases">
        <title>Sequencing the genomes of 1000 actinobacteria strains.</title>
        <authorList>
            <person name="Klenk H.-P."/>
        </authorList>
    </citation>
    <scope>NUCLEOTIDE SEQUENCE [LARGE SCALE GENOMIC DNA]</scope>
    <source>
        <strain evidence="2 3">DSM 45809</strain>
    </source>
</reference>
<evidence type="ECO:0008006" key="4">
    <source>
        <dbReference type="Google" id="ProtNLM"/>
    </source>
</evidence>
<sequence length="240" mass="26660">MHPHEPPSVPLRPAPPPPLARYLQTQWWFLVPLLSAGLATFVMVLYGGYRLKSKLHMAVAVGYLIEVIGYIVGVDAFIVDSRPYNLVVGCHVLVWTIGTGHVVFLQRLVRNRGANEPPPVPATPSGNTLALAQAAARAQRRREAQELVVQNPVAAFELKVGRPDVPNRQFDDGGLIDINHVPAEWLVHGLEITPEQALQIVEVRQQRGGFLVPDEVMLHCPLIQPARFELIRDRLTVLPF</sequence>
<dbReference type="SUPFAM" id="SSF47781">
    <property type="entry name" value="RuvA domain 2-like"/>
    <property type="match status" value="1"/>
</dbReference>
<keyword evidence="1" id="KW-1133">Transmembrane helix</keyword>
<keyword evidence="1" id="KW-0812">Transmembrane</keyword>
<proteinExistence type="predicted"/>
<protein>
    <recommendedName>
        <fullName evidence="4">Helix-hairpin-helix protein</fullName>
    </recommendedName>
</protein>